<dbReference type="Gene3D" id="3.40.50.300">
    <property type="entry name" value="P-loop containing nucleotide triphosphate hydrolases"/>
    <property type="match status" value="2"/>
</dbReference>
<evidence type="ECO:0000256" key="1">
    <source>
        <dbReference type="ARBA" id="ARBA00006611"/>
    </source>
</evidence>
<reference evidence="3" key="1">
    <citation type="submission" date="2016-04" db="EMBL/GenBank/DDBJ databases">
        <authorList>
            <person name="Evans L.H."/>
            <person name="Alamgir A."/>
            <person name="Owens N."/>
            <person name="Weber N.D."/>
            <person name="Virtaneva K."/>
            <person name="Barbian K."/>
            <person name="Babar A."/>
            <person name="Rosenke K."/>
        </authorList>
    </citation>
    <scope>NUCLEOTIDE SEQUENCE</scope>
    <source>
        <strain evidence="3">86</strain>
    </source>
</reference>
<organism evidence="3">
    <name type="scientific">uncultured Eubacteriales bacterium</name>
    <dbReference type="NCBI Taxonomy" id="172733"/>
    <lineage>
        <taxon>Bacteria</taxon>
        <taxon>Bacillati</taxon>
        <taxon>Bacillota</taxon>
        <taxon>Clostridia</taxon>
        <taxon>Eubacteriales</taxon>
        <taxon>environmental samples</taxon>
    </lineage>
</organism>
<dbReference type="SUPFAM" id="SSF52540">
    <property type="entry name" value="P-loop containing nucleoside triphosphate hydrolases"/>
    <property type="match status" value="2"/>
</dbReference>
<evidence type="ECO:0000259" key="2">
    <source>
        <dbReference type="Pfam" id="PF00437"/>
    </source>
</evidence>
<dbReference type="AlphaFoldDB" id="A0A212IVR7"/>
<dbReference type="PANTHER" id="PTHR30486:SF6">
    <property type="entry name" value="TYPE IV PILUS RETRACTATION ATPASE PILT"/>
    <property type="match status" value="1"/>
</dbReference>
<comment type="similarity">
    <text evidence="1">Belongs to the GSP E family.</text>
</comment>
<feature type="domain" description="Bacterial type II secretion system protein E" evidence="2">
    <location>
        <begin position="240"/>
        <end position="415"/>
    </location>
</feature>
<name>A0A212IVR7_9FIRM</name>
<dbReference type="InterPro" id="IPR050921">
    <property type="entry name" value="T4SS_GSP_E_ATPase"/>
</dbReference>
<evidence type="ECO:0000313" key="3">
    <source>
        <dbReference type="EMBL" id="SBV91298.1"/>
    </source>
</evidence>
<dbReference type="Gene3D" id="3.30.450.90">
    <property type="match status" value="1"/>
</dbReference>
<sequence length="520" mass="59227">MKIHIIGGSGTGKTFLANLLSAKYNVPHYDLDDLFWDNSANQYGVKMLIEKRNEMLGKILQNEDWIIEGVYYSWLTDSFEKADTIIVLDIPKRVYKYRIIRRFIKRKIGIERGKKETIKSLKNLLEWTNKFQRENFPQIRAMAGFSFITREGLFDLPGFEELDINSWDCVEIILYGKRKMTNYRFLSPQHALDIHNRIMRVTGTAFNDATPRATADIGPGIRITAVKSPIVDDDVAVSSSIRKVNTSQVSKEKLLMAGTLTSAMMDFLLLCLKRCVSMAISGETGAGKTTLAGCLLEIVTETVRTYTIEEGSREWNFIRRDENGNVLNSVIHTKTRPNEEKAQNIDQELLVKDSLRFNPSIIAPGEIRGREAYEVMEVSNTGHTVITTTHANSTLDTPQRIIGLAKKAYNMDDSTLFSMVSRAFPILVHVEACSDRVRRVTEIREVTGYKNGELLSQLLFEFDVRDNVYDGEDCVRVEGNFVQVNPISERLRKWLLKKGARKADLEPFITIKEDTKLDLD</sequence>
<dbReference type="CDD" id="cd01130">
    <property type="entry name" value="VirB11-like_ATPase"/>
    <property type="match status" value="1"/>
</dbReference>
<dbReference type="InterPro" id="IPR001482">
    <property type="entry name" value="T2SS/T4SS_dom"/>
</dbReference>
<protein>
    <recommendedName>
        <fullName evidence="2">Bacterial type II secretion system protein E domain-containing protein</fullName>
    </recommendedName>
</protein>
<proteinExistence type="inferred from homology"/>
<dbReference type="PANTHER" id="PTHR30486">
    <property type="entry name" value="TWITCHING MOTILITY PROTEIN PILT"/>
    <property type="match status" value="1"/>
</dbReference>
<dbReference type="EMBL" id="FLUN01000001">
    <property type="protein sequence ID" value="SBV91298.1"/>
    <property type="molecule type" value="Genomic_DNA"/>
</dbReference>
<dbReference type="Pfam" id="PF00437">
    <property type="entry name" value="T2SSE"/>
    <property type="match status" value="1"/>
</dbReference>
<gene>
    <name evidence="3" type="ORF">KL86CLO1_10101</name>
</gene>
<dbReference type="InterPro" id="IPR027417">
    <property type="entry name" value="P-loop_NTPase"/>
</dbReference>
<dbReference type="GO" id="GO:0016887">
    <property type="term" value="F:ATP hydrolysis activity"/>
    <property type="evidence" value="ECO:0007669"/>
    <property type="project" value="InterPro"/>
</dbReference>
<accession>A0A212IVR7</accession>